<protein>
    <submittedName>
        <fullName evidence="2">Uncharacterized protein</fullName>
    </submittedName>
</protein>
<accession>A0A7H1Q3I3</accession>
<dbReference type="AlphaFoldDB" id="A0A7H1Q3I3"/>
<evidence type="ECO:0000313" key="3">
    <source>
        <dbReference type="Proteomes" id="UP000516422"/>
    </source>
</evidence>
<feature type="compositionally biased region" description="Basic and acidic residues" evidence="1">
    <location>
        <begin position="1"/>
        <end position="10"/>
    </location>
</feature>
<evidence type="ECO:0000313" key="2">
    <source>
        <dbReference type="EMBL" id="QNT94863.1"/>
    </source>
</evidence>
<evidence type="ECO:0000256" key="1">
    <source>
        <dbReference type="SAM" id="MobiDB-lite"/>
    </source>
</evidence>
<dbReference type="EMBL" id="CP051006">
    <property type="protein sequence ID" value="QNT94863.1"/>
    <property type="molecule type" value="Genomic_DNA"/>
</dbReference>
<name>A0A7H1Q3I3_9ACTN</name>
<dbReference type="Proteomes" id="UP000516422">
    <property type="component" value="Chromosome"/>
</dbReference>
<feature type="region of interest" description="Disordered" evidence="1">
    <location>
        <begin position="1"/>
        <end position="28"/>
    </location>
</feature>
<gene>
    <name evidence="2" type="ORF">HEP81_04590</name>
</gene>
<feature type="region of interest" description="Disordered" evidence="1">
    <location>
        <begin position="88"/>
        <end position="114"/>
    </location>
</feature>
<dbReference type="KEGG" id="sgf:HEP81_04590"/>
<dbReference type="RefSeq" id="WP_037653681.1">
    <property type="nucleotide sequence ID" value="NZ_CP051006.1"/>
</dbReference>
<organism evidence="2 3">
    <name type="scientific">Streptomyces griseofuscus</name>
    <dbReference type="NCBI Taxonomy" id="146922"/>
    <lineage>
        <taxon>Bacteria</taxon>
        <taxon>Bacillati</taxon>
        <taxon>Actinomycetota</taxon>
        <taxon>Actinomycetes</taxon>
        <taxon>Kitasatosporales</taxon>
        <taxon>Streptomycetaceae</taxon>
        <taxon>Streptomyces</taxon>
    </lineage>
</organism>
<reference evidence="2 3" key="1">
    <citation type="submission" date="2020-04" db="EMBL/GenBank/DDBJ databases">
        <title>Characterization and engineering of Streptomyces griseofuscus DSM40191 as a potential heterologous host for expression of BGCs.</title>
        <authorList>
            <person name="Gren T."/>
            <person name="Whitford C.M."/>
            <person name="Mohite O.S."/>
            <person name="Joergensen T.S."/>
            <person name="Nielsen J.B."/>
            <person name="Lee S.Y."/>
            <person name="Weber T."/>
        </authorList>
    </citation>
    <scope>NUCLEOTIDE SEQUENCE [LARGE SCALE GENOMIC DNA]</scope>
    <source>
        <strain evidence="2 3">DSM 40191</strain>
    </source>
</reference>
<proteinExistence type="predicted"/>
<sequence length="114" mass="12905">MSLVTRDPKTGLRRGPVRFPDGQPPVPSGCRWCGIPEGTHGRSYIASAGTHTWEQPTRAQVLARMKARRTARRYARRMAPILAAFERGAELVGPRERRRRDRTEPTRPTSERTA</sequence>
<dbReference type="GeneID" id="91464142"/>